<protein>
    <submittedName>
        <fullName evidence="2">Ribosome binding protein, putative</fullName>
    </submittedName>
</protein>
<dbReference type="AlphaFoldDB" id="A0A2H6KGE0"/>
<sequence length="628" mass="66931">MVAHGIPLNTLKDCLMFLEWLHNGNGRQRLEEVCRNLYSRINNYFTPTFLPEHNVKEGLRPFLSAVSKFYGRLCYDPKPGTYNSVKEKQIADALLECIPKFLAAIYYLEYCVNPTFKTLGGGWWEKNWTGWEEDRPYFWTYPKYGGDLQKYLRAQIGGEYGGLIPGGFGENEVKYNPNVLHRGYPQGAQMAPDLANILSKGNYNFFRSVFVTSVIGNSASRKENTANTLALVRTFCDIVGGESRDEGGTLKKKLEEGHGLIKIPRSICWQDLKTHCAELRKKLGKLFNDDKRFDFTGQSTAIKDLQQEELAKETAKWLRENVTKVRGHLNKIKEYTTGDFGDYYTKNLFPYGFTFRDRFKIQPSDVPNLAKDLSGVINALREGTNGDLDRLVEILNGTYQGVCKVPEPPPAKVPEAPPPGTEGSPNQGKKSEGAQNQGKKVEGPPHQNNGQSGDTSPPSSGGKSVVPASSPGKDGAPGKPGPTGSAAPSSSSTPGSSSKQAVVTSPQDSVASPVPPPPPATPSPAGPPGTPGKSGATGQDLPTGDAPSQKPDAAQGPVLTLPTSVSTSSSAPPGGGGAVQGADVGGGQNGSQPGTQLVTQPTSKDTDQNPSSVTTTAVATASGGGGSG</sequence>
<dbReference type="EMBL" id="BDSA01000004">
    <property type="protein sequence ID" value="GBE62056.1"/>
    <property type="molecule type" value="Genomic_DNA"/>
</dbReference>
<feature type="compositionally biased region" description="Pro residues" evidence="1">
    <location>
        <begin position="406"/>
        <end position="420"/>
    </location>
</feature>
<name>A0A2H6KGE0_9APIC</name>
<evidence type="ECO:0000313" key="3">
    <source>
        <dbReference type="Proteomes" id="UP000236319"/>
    </source>
</evidence>
<organism evidence="2 3">
    <name type="scientific">Babesia ovata</name>
    <dbReference type="NCBI Taxonomy" id="189622"/>
    <lineage>
        <taxon>Eukaryota</taxon>
        <taxon>Sar</taxon>
        <taxon>Alveolata</taxon>
        <taxon>Apicomplexa</taxon>
        <taxon>Aconoidasida</taxon>
        <taxon>Piroplasmida</taxon>
        <taxon>Babesiidae</taxon>
        <taxon>Babesia</taxon>
    </lineage>
</organism>
<accession>A0A2H6KGE0</accession>
<feature type="compositionally biased region" description="Pro residues" evidence="1">
    <location>
        <begin position="513"/>
        <end position="530"/>
    </location>
</feature>
<proteinExistence type="predicted"/>
<feature type="compositionally biased region" description="Polar residues" evidence="1">
    <location>
        <begin position="423"/>
        <end position="438"/>
    </location>
</feature>
<feature type="compositionally biased region" description="Low complexity" evidence="1">
    <location>
        <begin position="456"/>
        <end position="474"/>
    </location>
</feature>
<feature type="compositionally biased region" description="Low complexity" evidence="1">
    <location>
        <begin position="482"/>
        <end position="499"/>
    </location>
</feature>
<feature type="compositionally biased region" description="Polar residues" evidence="1">
    <location>
        <begin position="446"/>
        <end position="455"/>
    </location>
</feature>
<feature type="region of interest" description="Disordered" evidence="1">
    <location>
        <begin position="403"/>
        <end position="628"/>
    </location>
</feature>
<dbReference type="VEuPathDB" id="PiroplasmaDB:BOVATA_035490"/>
<feature type="compositionally biased region" description="Low complexity" evidence="1">
    <location>
        <begin position="560"/>
        <end position="572"/>
    </location>
</feature>
<feature type="compositionally biased region" description="Polar residues" evidence="1">
    <location>
        <begin position="593"/>
        <end position="603"/>
    </location>
</feature>
<comment type="caution">
    <text evidence="2">The sequence shown here is derived from an EMBL/GenBank/DDBJ whole genome shotgun (WGS) entry which is preliminary data.</text>
</comment>
<reference evidence="2 3" key="1">
    <citation type="journal article" date="2017" name="BMC Genomics">
        <title>Whole-genome assembly of Babesia ovata and comparative genomics between closely related pathogens.</title>
        <authorList>
            <person name="Yamagishi J."/>
            <person name="Asada M."/>
            <person name="Hakimi H."/>
            <person name="Tanaka T.Q."/>
            <person name="Sugimoto C."/>
            <person name="Kawazu S."/>
        </authorList>
    </citation>
    <scope>NUCLEOTIDE SEQUENCE [LARGE SCALE GENOMIC DNA]</scope>
    <source>
        <strain evidence="2 3">Miyake</strain>
    </source>
</reference>
<evidence type="ECO:0000313" key="2">
    <source>
        <dbReference type="EMBL" id="GBE62056.1"/>
    </source>
</evidence>
<gene>
    <name evidence="2" type="ORF">BOVATA_035490</name>
</gene>
<feature type="compositionally biased region" description="Gly residues" evidence="1">
    <location>
        <begin position="573"/>
        <end position="589"/>
    </location>
</feature>
<dbReference type="RefSeq" id="XP_028868299.1">
    <property type="nucleotide sequence ID" value="XM_029012466.1"/>
</dbReference>
<keyword evidence="3" id="KW-1185">Reference proteome</keyword>
<dbReference type="Proteomes" id="UP000236319">
    <property type="component" value="Unassembled WGS sequence"/>
</dbReference>
<evidence type="ECO:0000256" key="1">
    <source>
        <dbReference type="SAM" id="MobiDB-lite"/>
    </source>
</evidence>
<dbReference type="GeneID" id="39875826"/>
<feature type="compositionally biased region" description="Low complexity" evidence="1">
    <location>
        <begin position="611"/>
        <end position="621"/>
    </location>
</feature>